<reference evidence="2" key="1">
    <citation type="journal article" date="2017" name="Genome Biol.">
        <title>Comparative genomics reveals high biological diversity and specific adaptations in the industrially and medically important fungal genus Aspergillus.</title>
        <authorList>
            <person name="de Vries R.P."/>
            <person name="Riley R."/>
            <person name="Wiebenga A."/>
            <person name="Aguilar-Osorio G."/>
            <person name="Amillis S."/>
            <person name="Uchima C.A."/>
            <person name="Anderluh G."/>
            <person name="Asadollahi M."/>
            <person name="Askin M."/>
            <person name="Barry K."/>
            <person name="Battaglia E."/>
            <person name="Bayram O."/>
            <person name="Benocci T."/>
            <person name="Braus-Stromeyer S.A."/>
            <person name="Caldana C."/>
            <person name="Canovas D."/>
            <person name="Cerqueira G.C."/>
            <person name="Chen F."/>
            <person name="Chen W."/>
            <person name="Choi C."/>
            <person name="Clum A."/>
            <person name="Dos Santos R.A."/>
            <person name="Damasio A.R."/>
            <person name="Diallinas G."/>
            <person name="Emri T."/>
            <person name="Fekete E."/>
            <person name="Flipphi M."/>
            <person name="Freyberg S."/>
            <person name="Gallo A."/>
            <person name="Gournas C."/>
            <person name="Habgood R."/>
            <person name="Hainaut M."/>
            <person name="Harispe M.L."/>
            <person name="Henrissat B."/>
            <person name="Hilden K.S."/>
            <person name="Hope R."/>
            <person name="Hossain A."/>
            <person name="Karabika E."/>
            <person name="Karaffa L."/>
            <person name="Karanyi Z."/>
            <person name="Krasevec N."/>
            <person name="Kuo A."/>
            <person name="Kusch H."/>
            <person name="LaButti K."/>
            <person name="Lagendijk E.L."/>
            <person name="Lapidus A."/>
            <person name="Levasseur A."/>
            <person name="Lindquist E."/>
            <person name="Lipzen A."/>
            <person name="Logrieco A.F."/>
            <person name="MacCabe A."/>
            <person name="Maekelae M.R."/>
            <person name="Malavazi I."/>
            <person name="Melin P."/>
            <person name="Meyer V."/>
            <person name="Mielnichuk N."/>
            <person name="Miskei M."/>
            <person name="Molnar A.P."/>
            <person name="Mule G."/>
            <person name="Ngan C.Y."/>
            <person name="Orejas M."/>
            <person name="Orosz E."/>
            <person name="Ouedraogo J.P."/>
            <person name="Overkamp K.M."/>
            <person name="Park H.-S."/>
            <person name="Perrone G."/>
            <person name="Piumi F."/>
            <person name="Punt P.J."/>
            <person name="Ram A.F."/>
            <person name="Ramon A."/>
            <person name="Rauscher S."/>
            <person name="Record E."/>
            <person name="Riano-Pachon D.M."/>
            <person name="Robert V."/>
            <person name="Roehrig J."/>
            <person name="Ruller R."/>
            <person name="Salamov A."/>
            <person name="Salih N.S."/>
            <person name="Samson R.A."/>
            <person name="Sandor E."/>
            <person name="Sanguinetti M."/>
            <person name="Schuetze T."/>
            <person name="Sepcic K."/>
            <person name="Shelest E."/>
            <person name="Sherlock G."/>
            <person name="Sophianopoulou V."/>
            <person name="Squina F.M."/>
            <person name="Sun H."/>
            <person name="Susca A."/>
            <person name="Todd R.B."/>
            <person name="Tsang A."/>
            <person name="Unkles S.E."/>
            <person name="van de Wiele N."/>
            <person name="van Rossen-Uffink D."/>
            <person name="Oliveira J.V."/>
            <person name="Vesth T.C."/>
            <person name="Visser J."/>
            <person name="Yu J.-H."/>
            <person name="Zhou M."/>
            <person name="Andersen M.R."/>
            <person name="Archer D.B."/>
            <person name="Baker S.E."/>
            <person name="Benoit I."/>
            <person name="Brakhage A.A."/>
            <person name="Braus G.H."/>
            <person name="Fischer R."/>
            <person name="Frisvad J.C."/>
            <person name="Goldman G.H."/>
            <person name="Houbraken J."/>
            <person name="Oakley B."/>
            <person name="Pocsi I."/>
            <person name="Scazzocchio C."/>
            <person name="Seiboth B."/>
            <person name="vanKuyk P.A."/>
            <person name="Wortman J."/>
            <person name="Dyer P.S."/>
            <person name="Grigoriev I.V."/>
        </authorList>
    </citation>
    <scope>NUCLEOTIDE SEQUENCE [LARGE SCALE GENOMIC DNA]</scope>
    <source>
        <strain evidence="2">CBS 516.65</strain>
    </source>
</reference>
<dbReference type="GeneID" id="34459460"/>
<dbReference type="OrthoDB" id="4447703at2759"/>
<proteinExistence type="predicted"/>
<sequence length="176" mass="19209">MAYLCAQVGIDRLVEPSTCTALNEGISNSVLAKIDNFNNDKYTLNVHDTDDCTGNIIGSITGLNGCLNISQNTAGKAVQVIPVSSGHDTPNKGFVTDHQYNLASKNVKVIKVPIMHAGFRTVQRSSRTENGTYLDESFDIFDPMTLDQLRELDEAWTVPWEVTATASTNETSLRSP</sequence>
<dbReference type="VEuPathDB" id="FungiDB:ASPGLDRAFT_22611"/>
<organism evidence="1 2">
    <name type="scientific">Aspergillus glaucus CBS 516.65</name>
    <dbReference type="NCBI Taxonomy" id="1160497"/>
    <lineage>
        <taxon>Eukaryota</taxon>
        <taxon>Fungi</taxon>
        <taxon>Dikarya</taxon>
        <taxon>Ascomycota</taxon>
        <taxon>Pezizomycotina</taxon>
        <taxon>Eurotiomycetes</taxon>
        <taxon>Eurotiomycetidae</taxon>
        <taxon>Eurotiales</taxon>
        <taxon>Aspergillaceae</taxon>
        <taxon>Aspergillus</taxon>
        <taxon>Aspergillus subgen. Aspergillus</taxon>
    </lineage>
</organism>
<evidence type="ECO:0000313" key="2">
    <source>
        <dbReference type="Proteomes" id="UP000184300"/>
    </source>
</evidence>
<protein>
    <submittedName>
        <fullName evidence="1">Uncharacterized protein</fullName>
    </submittedName>
</protein>
<evidence type="ECO:0000313" key="1">
    <source>
        <dbReference type="EMBL" id="OJJ87797.1"/>
    </source>
</evidence>
<name>A0A1L9VV84_ASPGL</name>
<gene>
    <name evidence="1" type="ORF">ASPGLDRAFT_22611</name>
</gene>
<dbReference type="EMBL" id="KV878890">
    <property type="protein sequence ID" value="OJJ87797.1"/>
    <property type="molecule type" value="Genomic_DNA"/>
</dbReference>
<dbReference type="RefSeq" id="XP_022404480.1">
    <property type="nucleotide sequence ID" value="XM_022543199.1"/>
</dbReference>
<keyword evidence="2" id="KW-1185">Reference proteome</keyword>
<accession>A0A1L9VV84</accession>
<dbReference type="AlphaFoldDB" id="A0A1L9VV84"/>
<dbReference type="Proteomes" id="UP000184300">
    <property type="component" value="Unassembled WGS sequence"/>
</dbReference>